<keyword evidence="10 17" id="KW-0378">Hydrolase</keyword>
<protein>
    <recommendedName>
        <fullName evidence="4 16">DNA polymerase I</fullName>
        <ecNumber evidence="3 16">2.7.7.7</ecNumber>
    </recommendedName>
</protein>
<evidence type="ECO:0000256" key="1">
    <source>
        <dbReference type="ARBA" id="ARBA00007705"/>
    </source>
</evidence>
<gene>
    <name evidence="17" type="primary">polA</name>
</gene>
<dbReference type="InterPro" id="IPR036397">
    <property type="entry name" value="RNaseH_sf"/>
</dbReference>
<keyword evidence="12 17" id="KW-0239">DNA-directed DNA polymerase</keyword>
<evidence type="ECO:0000256" key="4">
    <source>
        <dbReference type="ARBA" id="ARBA00020311"/>
    </source>
</evidence>
<dbReference type="CDD" id="cd09898">
    <property type="entry name" value="H3TH_53EXO"/>
    <property type="match status" value="1"/>
</dbReference>
<dbReference type="CDD" id="cd06139">
    <property type="entry name" value="DNA_polA_I_Ecoli_like_exo"/>
    <property type="match status" value="1"/>
</dbReference>
<dbReference type="FunFam" id="1.10.150.20:FF:000002">
    <property type="entry name" value="DNA polymerase I"/>
    <property type="match status" value="1"/>
</dbReference>
<dbReference type="GO" id="GO:0006302">
    <property type="term" value="P:double-strand break repair"/>
    <property type="evidence" value="ECO:0007669"/>
    <property type="project" value="TreeGrafter"/>
</dbReference>
<evidence type="ECO:0000256" key="15">
    <source>
        <dbReference type="ARBA" id="ARBA00049244"/>
    </source>
</evidence>
<dbReference type="InterPro" id="IPR012337">
    <property type="entry name" value="RNaseH-like_sf"/>
</dbReference>
<evidence type="ECO:0000256" key="17">
    <source>
        <dbReference type="RuleBase" id="RU004460"/>
    </source>
</evidence>
<comment type="subunit">
    <text evidence="2">Single-chain monomer with multiple functions.</text>
</comment>
<dbReference type="NCBIfam" id="TIGR00593">
    <property type="entry name" value="pola"/>
    <property type="match status" value="1"/>
</dbReference>
<dbReference type="InterPro" id="IPR018320">
    <property type="entry name" value="DNA_polymerase_1"/>
</dbReference>
<dbReference type="AlphaFoldDB" id="A0A0H5QAI0"/>
<evidence type="ECO:0000256" key="16">
    <source>
        <dbReference type="NCBIfam" id="TIGR00593"/>
    </source>
</evidence>
<dbReference type="Gene3D" id="3.30.70.370">
    <property type="match status" value="1"/>
</dbReference>
<dbReference type="Gene3D" id="1.10.150.20">
    <property type="entry name" value="5' to 3' exonuclease, C-terminal subdomain"/>
    <property type="match status" value="2"/>
</dbReference>
<evidence type="ECO:0000259" key="20">
    <source>
        <dbReference type="SMART" id="SM00482"/>
    </source>
</evidence>
<evidence type="ECO:0000313" key="21">
    <source>
        <dbReference type="EMBL" id="CRY99004.1"/>
    </source>
</evidence>
<dbReference type="Gene3D" id="1.20.1060.10">
    <property type="entry name" value="Taq DNA Polymerase, Chain T, domain 4"/>
    <property type="match status" value="1"/>
</dbReference>
<dbReference type="InterPro" id="IPR002562">
    <property type="entry name" value="3'-5'_exonuclease_dom"/>
</dbReference>
<dbReference type="GO" id="GO:0003887">
    <property type="term" value="F:DNA-directed DNA polymerase activity"/>
    <property type="evidence" value="ECO:0007669"/>
    <property type="project" value="UniProtKB-UniRule"/>
</dbReference>
<dbReference type="SUPFAM" id="SSF56672">
    <property type="entry name" value="DNA/RNA polymerases"/>
    <property type="match status" value="1"/>
</dbReference>
<evidence type="ECO:0000313" key="22">
    <source>
        <dbReference type="Proteomes" id="UP000182715"/>
    </source>
</evidence>
<evidence type="ECO:0000256" key="13">
    <source>
        <dbReference type="ARBA" id="ARBA00023125"/>
    </source>
</evidence>
<dbReference type="InterPro" id="IPR020046">
    <property type="entry name" value="5-3_exonucl_a-hlix_arch_N"/>
</dbReference>
<feature type="domain" description="5'-3' exonuclease" evidence="19">
    <location>
        <begin position="48"/>
        <end position="309"/>
    </location>
</feature>
<accession>A0A0H5QAI0</accession>
<dbReference type="CDD" id="cd08637">
    <property type="entry name" value="DNA_pol_A_pol_I_C"/>
    <property type="match status" value="1"/>
</dbReference>
<comment type="catalytic activity">
    <reaction evidence="15 17">
        <text>DNA(n) + a 2'-deoxyribonucleoside 5'-triphosphate = DNA(n+1) + diphosphate</text>
        <dbReference type="Rhea" id="RHEA:22508"/>
        <dbReference type="Rhea" id="RHEA-COMP:17339"/>
        <dbReference type="Rhea" id="RHEA-COMP:17340"/>
        <dbReference type="ChEBI" id="CHEBI:33019"/>
        <dbReference type="ChEBI" id="CHEBI:61560"/>
        <dbReference type="ChEBI" id="CHEBI:173112"/>
        <dbReference type="EC" id="2.7.7.7"/>
    </reaction>
</comment>
<dbReference type="SUPFAM" id="SSF53098">
    <property type="entry name" value="Ribonuclease H-like"/>
    <property type="match status" value="1"/>
</dbReference>
<evidence type="ECO:0000256" key="14">
    <source>
        <dbReference type="ARBA" id="ARBA00023204"/>
    </source>
</evidence>
<dbReference type="GO" id="GO:0003677">
    <property type="term" value="F:DNA binding"/>
    <property type="evidence" value="ECO:0007669"/>
    <property type="project" value="UniProtKB-UniRule"/>
</dbReference>
<keyword evidence="9 17" id="KW-0227">DNA damage</keyword>
<dbReference type="InterPro" id="IPR002298">
    <property type="entry name" value="DNA_polymerase_A"/>
</dbReference>
<feature type="domain" description="3'-5' exonuclease" evidence="18">
    <location>
        <begin position="377"/>
        <end position="563"/>
    </location>
</feature>
<keyword evidence="6 17" id="KW-0548">Nucleotidyltransferase</keyword>
<dbReference type="InterPro" id="IPR002421">
    <property type="entry name" value="5-3_exonuclease"/>
</dbReference>
<dbReference type="FunFam" id="1.10.150.20:FF:000003">
    <property type="entry name" value="DNA polymerase I"/>
    <property type="match status" value="1"/>
</dbReference>
<dbReference type="PANTHER" id="PTHR10133">
    <property type="entry name" value="DNA POLYMERASE I"/>
    <property type="match status" value="1"/>
</dbReference>
<name>A0A0H5QAI0_NEIMI</name>
<dbReference type="SMART" id="SM00475">
    <property type="entry name" value="53EXOc"/>
    <property type="match status" value="1"/>
</dbReference>
<keyword evidence="5 17" id="KW-0808">Transferase</keyword>
<dbReference type="Pfam" id="PF02739">
    <property type="entry name" value="5_3_exonuc_N"/>
    <property type="match status" value="1"/>
</dbReference>
<evidence type="ECO:0000256" key="9">
    <source>
        <dbReference type="ARBA" id="ARBA00022763"/>
    </source>
</evidence>
<dbReference type="GO" id="GO:0006261">
    <property type="term" value="P:DNA-templated DNA replication"/>
    <property type="evidence" value="ECO:0007669"/>
    <property type="project" value="UniProtKB-UniRule"/>
</dbReference>
<organism evidence="21 22">
    <name type="scientific">Neisseria meningitidis serogroup B</name>
    <dbReference type="NCBI Taxonomy" id="491"/>
    <lineage>
        <taxon>Bacteria</taxon>
        <taxon>Pseudomonadati</taxon>
        <taxon>Pseudomonadota</taxon>
        <taxon>Betaproteobacteria</taxon>
        <taxon>Neisseriales</taxon>
        <taxon>Neisseriaceae</taxon>
        <taxon>Neisseria</taxon>
    </lineage>
</organism>
<evidence type="ECO:0000256" key="2">
    <source>
        <dbReference type="ARBA" id="ARBA00011541"/>
    </source>
</evidence>
<evidence type="ECO:0000259" key="19">
    <source>
        <dbReference type="SMART" id="SM00475"/>
    </source>
</evidence>
<dbReference type="Pfam" id="PF01367">
    <property type="entry name" value="5_3_exonuc"/>
    <property type="match status" value="1"/>
</dbReference>
<dbReference type="InterPro" id="IPR019760">
    <property type="entry name" value="DNA-dir_DNA_pol_A_CS"/>
</dbReference>
<keyword evidence="8" id="KW-0540">Nuclease</keyword>
<comment type="function">
    <text evidence="17">In addition to polymerase activity, this DNA polymerase exhibits 3'-5' and 5'-3' exonuclease activity.</text>
</comment>
<dbReference type="SMART" id="SM00474">
    <property type="entry name" value="35EXOc"/>
    <property type="match status" value="1"/>
</dbReference>
<evidence type="ECO:0000256" key="10">
    <source>
        <dbReference type="ARBA" id="ARBA00022801"/>
    </source>
</evidence>
<dbReference type="InterPro" id="IPR029060">
    <property type="entry name" value="PIN-like_dom_sf"/>
</dbReference>
<dbReference type="FunFam" id="3.30.420.10:FF:000147">
    <property type="entry name" value="DNA polymerase I"/>
    <property type="match status" value="1"/>
</dbReference>
<dbReference type="EC" id="2.7.7.7" evidence="3 16"/>
<evidence type="ECO:0000256" key="12">
    <source>
        <dbReference type="ARBA" id="ARBA00022932"/>
    </source>
</evidence>
<evidence type="ECO:0000256" key="8">
    <source>
        <dbReference type="ARBA" id="ARBA00022722"/>
    </source>
</evidence>
<keyword evidence="11 17" id="KW-0269">Exonuclease</keyword>
<dbReference type="GO" id="GO:0008408">
    <property type="term" value="F:3'-5' exonuclease activity"/>
    <property type="evidence" value="ECO:0007669"/>
    <property type="project" value="UniProtKB-UniRule"/>
</dbReference>
<keyword evidence="13 17" id="KW-0238">DNA-binding</keyword>
<proteinExistence type="inferred from homology"/>
<dbReference type="InterPro" id="IPR008918">
    <property type="entry name" value="HhH2"/>
</dbReference>
<dbReference type="EMBL" id="CVTF01000042">
    <property type="protein sequence ID" value="CRY99004.1"/>
    <property type="molecule type" value="Genomic_DNA"/>
</dbReference>
<dbReference type="CDD" id="cd09859">
    <property type="entry name" value="PIN_53EXO"/>
    <property type="match status" value="1"/>
</dbReference>
<reference evidence="21 22" key="1">
    <citation type="submission" date="2014-11" db="EMBL/GenBank/DDBJ databases">
        <authorList>
            <person name="Diene M.Seydina."/>
        </authorList>
    </citation>
    <scope>NUCLEOTIDE SEQUENCE [LARGE SCALE GENOMIC DNA]</scope>
    <source>
        <strain evidence="21 22">Neisseria meningitidis CHUV</strain>
    </source>
</reference>
<dbReference type="InterPro" id="IPR036279">
    <property type="entry name" value="5-3_exonuclease_C_sf"/>
</dbReference>
<evidence type="ECO:0000259" key="18">
    <source>
        <dbReference type="SMART" id="SM00474"/>
    </source>
</evidence>
<dbReference type="SMART" id="SM00482">
    <property type="entry name" value="POLAc"/>
    <property type="match status" value="1"/>
</dbReference>
<evidence type="ECO:0000256" key="7">
    <source>
        <dbReference type="ARBA" id="ARBA00022705"/>
    </source>
</evidence>
<dbReference type="Proteomes" id="UP000182715">
    <property type="component" value="Unassembled WGS sequence"/>
</dbReference>
<dbReference type="InterPro" id="IPR043502">
    <property type="entry name" value="DNA/RNA_pol_sf"/>
</dbReference>
<dbReference type="SUPFAM" id="SSF88723">
    <property type="entry name" value="PIN domain-like"/>
    <property type="match status" value="1"/>
</dbReference>
<dbReference type="InterPro" id="IPR001098">
    <property type="entry name" value="DNA-dir_DNA_pol_A_palm_dom"/>
</dbReference>
<sequence length="983" mass="108036">MPSEQGFQTAFAFSVIIWGCAGAGFKPASSFPIFFCPLSVLSGFFMSNRPTLLLVDGSSYLYRAYHAMGQNLTAPDGAPTGALYGVLNMLRRLRSEYPHDYCAVVFDAKGKNFRHQMFEEYKATRPPMPDDLRPQAEALPDLVRLTGWPVLVIGQVEADDVIGTLAKQGAEHGLRVIVSTGDKDMAQLVDERVTLVNTMSSETLDIEGVKAKFGVRPDQIRDYLALMGDKVDNVPGVEKCGPKTAVKWLEAYGSLAGVMEHASEIKGKVGENLQAALPQLPLSYDLVTIKTDVDLHAELSDGIESLRRTTPKWAQLVVDFKRWGFRTWLKEAESNMNTGSTDDLFGSDSIGEQAALNAEMPFEKQAEKATAPEKLDYQAVTTEAQFAALLDKLSRADTIGIDTETTSLDAMNASLVGISIAFQAGEAVYIPVGHSLTAAPEQLDLQDVLGRLKPHLENPALKKIGQNLKYDQHVFANYGIALNGIAGDSMLASYIIESHLGHGLDELSGRWLGLETITYESLCGKGAKQIGFADVAIGQATEYAAQDADFALRLEAHLRAQMDEKQLEMYEKMELPVAQVLFEMERNGVQIDRAELARQSAELGAELMKLEQEAYAAAGQPFNLNSPKQLQEILFDKMGIPTKGLKKTAKGGISTNEAVLEQLAPDYPLPKIILQNRSLAKLKSTYTDKLPEMISPKDGRVHTTYAQAVAITGRLASNNPNLQNIPIRTEEGRKVRRAFTAPQGSVIVSADYSQIELRIMAHLSGDKTLIAAFQNGEDVHRRTAAEVFGTAPENVSSEQRRYAKTINFGLIYGMGQYGLAKSLGIDNLSAKNFIDRYFDRYPGVAEYMQRTKEQAAAQGYVETLFGRRLYLPDIRNKNANARAGAERAAINAPMQGTASDLIKRAMIDVSRWLSECEASPWDELLQSKLIMQVHDELVLEVVETELDFVKEKLPQIMAKVDGGLLDVPLVAEVGVGENWEEAH</sequence>
<dbReference type="InterPro" id="IPR020045">
    <property type="entry name" value="DNA_polI_H3TH"/>
</dbReference>
<dbReference type="FunFam" id="3.40.50.1010:FF:000001">
    <property type="entry name" value="DNA polymerase I"/>
    <property type="match status" value="1"/>
</dbReference>
<dbReference type="PRINTS" id="PR00868">
    <property type="entry name" value="DNAPOLI"/>
</dbReference>
<feature type="domain" description="DNA-directed DNA polymerase family A palm" evidence="20">
    <location>
        <begin position="732"/>
        <end position="945"/>
    </location>
</feature>
<keyword evidence="7 17" id="KW-0235">DNA replication</keyword>
<evidence type="ECO:0000256" key="3">
    <source>
        <dbReference type="ARBA" id="ARBA00012417"/>
    </source>
</evidence>
<evidence type="ECO:0000256" key="5">
    <source>
        <dbReference type="ARBA" id="ARBA00022679"/>
    </source>
</evidence>
<dbReference type="GO" id="GO:0008409">
    <property type="term" value="F:5'-3' exonuclease activity"/>
    <property type="evidence" value="ECO:0007669"/>
    <property type="project" value="UniProtKB-UniRule"/>
</dbReference>
<evidence type="ECO:0000256" key="6">
    <source>
        <dbReference type="ARBA" id="ARBA00022695"/>
    </source>
</evidence>
<dbReference type="Gene3D" id="3.30.420.10">
    <property type="entry name" value="Ribonuclease H-like superfamily/Ribonuclease H"/>
    <property type="match status" value="1"/>
</dbReference>
<dbReference type="Pfam" id="PF01612">
    <property type="entry name" value="DNA_pol_A_exo1"/>
    <property type="match status" value="1"/>
</dbReference>
<dbReference type="FunFam" id="1.20.1060.10:FF:000001">
    <property type="entry name" value="DNA polymerase I"/>
    <property type="match status" value="1"/>
</dbReference>
<dbReference type="PROSITE" id="PS00447">
    <property type="entry name" value="DNA_POLYMERASE_A"/>
    <property type="match status" value="1"/>
</dbReference>
<dbReference type="NCBIfam" id="NF004397">
    <property type="entry name" value="PRK05755.1"/>
    <property type="match status" value="1"/>
</dbReference>
<dbReference type="SUPFAM" id="SSF47807">
    <property type="entry name" value="5' to 3' exonuclease, C-terminal subdomain"/>
    <property type="match status" value="1"/>
</dbReference>
<keyword evidence="14 17" id="KW-0234">DNA repair</keyword>
<dbReference type="Gene3D" id="3.40.50.1010">
    <property type="entry name" value="5'-nuclease"/>
    <property type="match status" value="1"/>
</dbReference>
<dbReference type="Pfam" id="PF00476">
    <property type="entry name" value="DNA_pol_A"/>
    <property type="match status" value="1"/>
</dbReference>
<evidence type="ECO:0000256" key="11">
    <source>
        <dbReference type="ARBA" id="ARBA00022839"/>
    </source>
</evidence>
<dbReference type="PANTHER" id="PTHR10133:SF27">
    <property type="entry name" value="DNA POLYMERASE NU"/>
    <property type="match status" value="1"/>
</dbReference>
<comment type="similarity">
    <text evidence="1 17">Belongs to the DNA polymerase type-A family.</text>
</comment>
<dbReference type="SMART" id="SM00279">
    <property type="entry name" value="HhH2"/>
    <property type="match status" value="1"/>
</dbReference>